<gene>
    <name evidence="2" type="ORF">HLY00_2361</name>
</gene>
<evidence type="ECO:0000256" key="1">
    <source>
        <dbReference type="SAM" id="Phobius"/>
    </source>
</evidence>
<feature type="transmembrane region" description="Helical" evidence="1">
    <location>
        <begin position="92"/>
        <end position="112"/>
    </location>
</feature>
<sequence length="276" mass="29844">MTAPPVPGVGLNTLCCVGILLGFAPWIIYWVLVGNVPFVAAVLVAFAVAIAAFVIARASGSPGRTLEIGAVATFLLLTVLTFSVSQGFMERWIQPLSTAGIFLVALVSALIGKPFVREFAVVGQPKEVVESEAFARITLLLTWIWIAAFGGMTVSSAIPPIVQGDATILDTRTPLSFICYWVVPFALLGIAALLTRVLPERMTPPAEELVRKTTFVTFAEAEIDQLIYLATEHANREVGPGKEAFDIRIGSKGVPLVGDETRESWPSTYKVRERKR</sequence>
<organism evidence="2 3">
    <name type="scientific">Mycolicibacterium hippocampi</name>
    <dbReference type="NCBI Taxonomy" id="659824"/>
    <lineage>
        <taxon>Bacteria</taxon>
        <taxon>Bacillati</taxon>
        <taxon>Actinomycetota</taxon>
        <taxon>Actinomycetes</taxon>
        <taxon>Mycobacteriales</taxon>
        <taxon>Mycobacteriaceae</taxon>
        <taxon>Mycolicibacterium</taxon>
    </lineage>
</organism>
<feature type="transmembrane region" description="Helical" evidence="1">
    <location>
        <begin position="38"/>
        <end position="56"/>
    </location>
</feature>
<keyword evidence="1" id="KW-0812">Transmembrane</keyword>
<keyword evidence="1" id="KW-1133">Transmembrane helix</keyword>
<dbReference type="AlphaFoldDB" id="A0A850PPQ7"/>
<feature type="transmembrane region" description="Helical" evidence="1">
    <location>
        <begin position="133"/>
        <end position="154"/>
    </location>
</feature>
<feature type="transmembrane region" description="Helical" evidence="1">
    <location>
        <begin position="174"/>
        <end position="194"/>
    </location>
</feature>
<evidence type="ECO:0000313" key="3">
    <source>
        <dbReference type="Proteomes" id="UP000570517"/>
    </source>
</evidence>
<feature type="transmembrane region" description="Helical" evidence="1">
    <location>
        <begin position="9"/>
        <end position="32"/>
    </location>
</feature>
<dbReference type="Proteomes" id="UP000570517">
    <property type="component" value="Unassembled WGS sequence"/>
</dbReference>
<protein>
    <submittedName>
        <fullName evidence="2">Uncharacterized protein</fullName>
    </submittedName>
</protein>
<keyword evidence="3" id="KW-1185">Reference proteome</keyword>
<feature type="transmembrane region" description="Helical" evidence="1">
    <location>
        <begin position="68"/>
        <end position="86"/>
    </location>
</feature>
<evidence type="ECO:0000313" key="2">
    <source>
        <dbReference type="EMBL" id="NVN50184.1"/>
    </source>
</evidence>
<keyword evidence="1" id="KW-0472">Membrane</keyword>
<proteinExistence type="predicted"/>
<reference evidence="2 3" key="1">
    <citation type="submission" date="2020-05" db="EMBL/GenBank/DDBJ databases">
        <title>Draft genome sequence of Mycobacterium hippocampi DL, isolated from European seabass, Dicentrarchus labrax, reared in fish farms.</title>
        <authorList>
            <person name="Stathopoulou P."/>
            <person name="Asimakis E."/>
            <person name="Tzokas K."/>
            <person name="Batargias C."/>
            <person name="Tsiamis G."/>
        </authorList>
    </citation>
    <scope>NUCLEOTIDE SEQUENCE [LARGE SCALE GENOMIC DNA]</scope>
    <source>
        <strain evidence="2 3">DL</strain>
    </source>
</reference>
<comment type="caution">
    <text evidence="2">The sequence shown here is derived from an EMBL/GenBank/DDBJ whole genome shotgun (WGS) entry which is preliminary data.</text>
</comment>
<accession>A0A850PPQ7</accession>
<name>A0A850PPQ7_9MYCO</name>
<dbReference type="EMBL" id="JABFYL010000022">
    <property type="protein sequence ID" value="NVN50184.1"/>
    <property type="molecule type" value="Genomic_DNA"/>
</dbReference>